<evidence type="ECO:0000313" key="2">
    <source>
        <dbReference type="EMBL" id="PZF73771.1"/>
    </source>
</evidence>
<accession>A0A2W2AER3</accession>
<proteinExistence type="predicted"/>
<feature type="transmembrane region" description="Helical" evidence="1">
    <location>
        <begin position="146"/>
        <end position="166"/>
    </location>
</feature>
<comment type="caution">
    <text evidence="2">The sequence shown here is derived from an EMBL/GenBank/DDBJ whole genome shotgun (WGS) entry which is preliminary data.</text>
</comment>
<dbReference type="AlphaFoldDB" id="A0A2W2AER3"/>
<feature type="transmembrane region" description="Helical" evidence="1">
    <location>
        <begin position="92"/>
        <end position="112"/>
    </location>
</feature>
<keyword evidence="1" id="KW-1133">Transmembrane helix</keyword>
<organism evidence="2 3">
    <name type="scientific">Taibaiella soli</name>
    <dbReference type="NCBI Taxonomy" id="1649169"/>
    <lineage>
        <taxon>Bacteria</taxon>
        <taxon>Pseudomonadati</taxon>
        <taxon>Bacteroidota</taxon>
        <taxon>Chitinophagia</taxon>
        <taxon>Chitinophagales</taxon>
        <taxon>Chitinophagaceae</taxon>
        <taxon>Taibaiella</taxon>
    </lineage>
</organism>
<dbReference type="EMBL" id="QKTW01000009">
    <property type="protein sequence ID" value="PZF73771.1"/>
    <property type="molecule type" value="Genomic_DNA"/>
</dbReference>
<keyword evidence="3" id="KW-1185">Reference proteome</keyword>
<name>A0A2W2AER3_9BACT</name>
<keyword evidence="1" id="KW-0812">Transmembrane</keyword>
<feature type="transmembrane region" description="Helical" evidence="1">
    <location>
        <begin position="228"/>
        <end position="245"/>
    </location>
</feature>
<evidence type="ECO:0000256" key="1">
    <source>
        <dbReference type="SAM" id="Phobius"/>
    </source>
</evidence>
<evidence type="ECO:0000313" key="3">
    <source>
        <dbReference type="Proteomes" id="UP000248745"/>
    </source>
</evidence>
<protein>
    <recommendedName>
        <fullName evidence="4">HTTM domain-containing protein</fullName>
    </recommendedName>
</protein>
<gene>
    <name evidence="2" type="ORF">DN068_05365</name>
</gene>
<reference evidence="2 3" key="1">
    <citation type="submission" date="2018-06" db="EMBL/GenBank/DDBJ databases">
        <title>Mucibacter soli gen. nov., sp. nov., a new member of the family Chitinophagaceae producing mucin.</title>
        <authorList>
            <person name="Kim M.-K."/>
            <person name="Park S."/>
            <person name="Kim T.-S."/>
            <person name="Joung Y."/>
            <person name="Han J.-H."/>
            <person name="Kim S.B."/>
        </authorList>
    </citation>
    <scope>NUCLEOTIDE SEQUENCE [LARGE SCALE GENOMIC DNA]</scope>
    <source>
        <strain evidence="2 3">R1-15</strain>
    </source>
</reference>
<feature type="transmembrane region" description="Helical" evidence="1">
    <location>
        <begin position="68"/>
        <end position="85"/>
    </location>
</feature>
<sequence length="277" mass="32023">MENDFSGVRVIITRTVVLSSLVFLLWRLYSGIMPHQLAAPAIFKLDYDFSFWTLKLAGIPDLITGNKTAGIVFSILLFLTGILSFRFPTKRICTLSYAVLYLVYAITFNIYLCHGSNYQAGFAVILFAFAAGTDDNFSLWWRTMRYYACFIYATCFIWKIAHGAIWDWNHGLDCMKLNLAEYLYHYPQTFMSGIYVWFIQHPALVNIGDKLVFIAEGTFLLGFFTKKYDRLLIFSAVFIFLSIYLFADVFFLELLIIALPFITAQYWLKAQHLRPAT</sequence>
<feature type="transmembrane region" description="Helical" evidence="1">
    <location>
        <begin position="118"/>
        <end position="134"/>
    </location>
</feature>
<dbReference type="Proteomes" id="UP000248745">
    <property type="component" value="Unassembled WGS sequence"/>
</dbReference>
<evidence type="ECO:0008006" key="4">
    <source>
        <dbReference type="Google" id="ProtNLM"/>
    </source>
</evidence>
<keyword evidence="1" id="KW-0472">Membrane</keyword>